<feature type="compositionally biased region" description="Low complexity" evidence="1">
    <location>
        <begin position="34"/>
        <end position="45"/>
    </location>
</feature>
<gene>
    <name evidence="2" type="ORF">AVEN_54191_1</name>
</gene>
<dbReference type="Proteomes" id="UP000499080">
    <property type="component" value="Unassembled WGS sequence"/>
</dbReference>
<evidence type="ECO:0000313" key="2">
    <source>
        <dbReference type="EMBL" id="GBM94847.1"/>
    </source>
</evidence>
<feature type="region of interest" description="Disordered" evidence="1">
    <location>
        <begin position="277"/>
        <end position="303"/>
    </location>
</feature>
<sequence>APLDGAGTPYTKHQVSKVPFSIFILSSDMSEGGRSRSSLSGNTLSPTGFSQSSNTSPRIPGFATHATSSNYTTAWVKESRISQPTNAQICGEISRRETAIDVNQGFAQKCRKVISDLQINGGNEALIESRNNELKAYESRVTENEEALITIGPCPIPTCTKHHEVAKDVEMAEHGQYIIQTTTPPVYTTFNQNYLKPLKTDIKATENPFKVVTRKKAAKPRPTENIPEITTSNKFQHLMETEEQENSTEPPKISIPAINLKLTSDYNLTLQEISRNHPETSNKYDRGYIKITPNSYEDREKNT</sequence>
<feature type="non-terminal residue" evidence="2">
    <location>
        <position position="1"/>
    </location>
</feature>
<reference evidence="2 3" key="1">
    <citation type="journal article" date="2019" name="Sci. Rep.">
        <title>Orb-weaving spider Araneus ventricosus genome elucidates the spidroin gene catalogue.</title>
        <authorList>
            <person name="Kono N."/>
            <person name="Nakamura H."/>
            <person name="Ohtoshi R."/>
            <person name="Moran D.A.P."/>
            <person name="Shinohara A."/>
            <person name="Yoshida Y."/>
            <person name="Fujiwara M."/>
            <person name="Mori M."/>
            <person name="Tomita M."/>
            <person name="Arakawa K."/>
        </authorList>
    </citation>
    <scope>NUCLEOTIDE SEQUENCE [LARGE SCALE GENOMIC DNA]</scope>
</reference>
<name>A0A4Y2JYE8_ARAVE</name>
<feature type="compositionally biased region" description="Polar residues" evidence="1">
    <location>
        <begin position="46"/>
        <end position="57"/>
    </location>
</feature>
<accession>A0A4Y2JYE8</accession>
<comment type="caution">
    <text evidence="2">The sequence shown here is derived from an EMBL/GenBank/DDBJ whole genome shotgun (WGS) entry which is preliminary data.</text>
</comment>
<protein>
    <submittedName>
        <fullName evidence="2">Uncharacterized protein</fullName>
    </submittedName>
</protein>
<feature type="region of interest" description="Disordered" evidence="1">
    <location>
        <begin position="34"/>
        <end position="64"/>
    </location>
</feature>
<evidence type="ECO:0000256" key="1">
    <source>
        <dbReference type="SAM" id="MobiDB-lite"/>
    </source>
</evidence>
<organism evidence="2 3">
    <name type="scientific">Araneus ventricosus</name>
    <name type="common">Orbweaver spider</name>
    <name type="synonym">Epeira ventricosa</name>
    <dbReference type="NCBI Taxonomy" id="182803"/>
    <lineage>
        <taxon>Eukaryota</taxon>
        <taxon>Metazoa</taxon>
        <taxon>Ecdysozoa</taxon>
        <taxon>Arthropoda</taxon>
        <taxon>Chelicerata</taxon>
        <taxon>Arachnida</taxon>
        <taxon>Araneae</taxon>
        <taxon>Araneomorphae</taxon>
        <taxon>Entelegynae</taxon>
        <taxon>Araneoidea</taxon>
        <taxon>Araneidae</taxon>
        <taxon>Araneus</taxon>
    </lineage>
</organism>
<keyword evidence="3" id="KW-1185">Reference proteome</keyword>
<evidence type="ECO:0000313" key="3">
    <source>
        <dbReference type="Proteomes" id="UP000499080"/>
    </source>
</evidence>
<dbReference type="AlphaFoldDB" id="A0A4Y2JYE8"/>
<dbReference type="EMBL" id="BGPR01269633">
    <property type="protein sequence ID" value="GBM94847.1"/>
    <property type="molecule type" value="Genomic_DNA"/>
</dbReference>
<feature type="compositionally biased region" description="Basic and acidic residues" evidence="1">
    <location>
        <begin position="277"/>
        <end position="288"/>
    </location>
</feature>
<proteinExistence type="predicted"/>